<evidence type="ECO:0000313" key="2">
    <source>
        <dbReference type="EMBL" id="GAA0463856.1"/>
    </source>
</evidence>
<dbReference type="InterPro" id="IPR024775">
    <property type="entry name" value="DinB-like"/>
</dbReference>
<dbReference type="EMBL" id="BAAACZ010000015">
    <property type="protein sequence ID" value="GAA0463856.1"/>
    <property type="molecule type" value="Genomic_DNA"/>
</dbReference>
<gene>
    <name evidence="2" type="ORF">GCM10008935_19490</name>
</gene>
<dbReference type="Proteomes" id="UP001500740">
    <property type="component" value="Unassembled WGS sequence"/>
</dbReference>
<name>A0ABP3JTT7_9BACI</name>
<dbReference type="Pfam" id="PF12867">
    <property type="entry name" value="DinB_2"/>
    <property type="match status" value="1"/>
</dbReference>
<dbReference type="SUPFAM" id="SSF109854">
    <property type="entry name" value="DinB/YfiT-like putative metalloenzymes"/>
    <property type="match status" value="1"/>
</dbReference>
<accession>A0ABP3JTT7</accession>
<sequence length="156" mass="18682">MEKRHEILFNQLQTYREELLHDVSDINNEEAEVIPTNFNNNIQWHLGHVYMDQYMWIKVLTKDDLYPDSFHKWFGFGTNPSNFDEQTPSFEELKQLLSEQPDKIKELYSKRLDEEFPPTEMGMFTIEQVLIRTIFHEGMHTQAINDLKKCIRNAKS</sequence>
<comment type="caution">
    <text evidence="2">The sequence shown here is derived from an EMBL/GenBank/DDBJ whole genome shotgun (WGS) entry which is preliminary data.</text>
</comment>
<protein>
    <submittedName>
        <fullName evidence="2">DinB family protein</fullName>
    </submittedName>
</protein>
<dbReference type="InterPro" id="IPR034660">
    <property type="entry name" value="DinB/YfiT-like"/>
</dbReference>
<dbReference type="RefSeq" id="WP_343783360.1">
    <property type="nucleotide sequence ID" value="NZ_BAAACZ010000015.1"/>
</dbReference>
<keyword evidence="3" id="KW-1185">Reference proteome</keyword>
<proteinExistence type="predicted"/>
<organism evidence="2 3">
    <name type="scientific">Alkalibacillus silvisoli</name>
    <dbReference type="NCBI Taxonomy" id="392823"/>
    <lineage>
        <taxon>Bacteria</taxon>
        <taxon>Bacillati</taxon>
        <taxon>Bacillota</taxon>
        <taxon>Bacilli</taxon>
        <taxon>Bacillales</taxon>
        <taxon>Bacillaceae</taxon>
        <taxon>Alkalibacillus</taxon>
    </lineage>
</organism>
<evidence type="ECO:0000259" key="1">
    <source>
        <dbReference type="Pfam" id="PF12867"/>
    </source>
</evidence>
<dbReference type="Gene3D" id="1.20.120.450">
    <property type="entry name" value="dinb family like domain"/>
    <property type="match status" value="1"/>
</dbReference>
<evidence type="ECO:0000313" key="3">
    <source>
        <dbReference type="Proteomes" id="UP001500740"/>
    </source>
</evidence>
<reference evidence="3" key="1">
    <citation type="journal article" date="2019" name="Int. J. Syst. Evol. Microbiol.">
        <title>The Global Catalogue of Microorganisms (GCM) 10K type strain sequencing project: providing services to taxonomists for standard genome sequencing and annotation.</title>
        <authorList>
            <consortium name="The Broad Institute Genomics Platform"/>
            <consortium name="The Broad Institute Genome Sequencing Center for Infectious Disease"/>
            <person name="Wu L."/>
            <person name="Ma J."/>
        </authorList>
    </citation>
    <scope>NUCLEOTIDE SEQUENCE [LARGE SCALE GENOMIC DNA]</scope>
    <source>
        <strain evidence="3">JCM 14193</strain>
    </source>
</reference>
<feature type="domain" description="DinB-like" evidence="1">
    <location>
        <begin position="11"/>
        <end position="143"/>
    </location>
</feature>